<protein>
    <submittedName>
        <fullName evidence="6">Beta-lactamase</fullName>
    </submittedName>
</protein>
<comment type="subcellular location">
    <subcellularLocation>
        <location evidence="1">Membrane</location>
    </subcellularLocation>
</comment>
<dbReference type="Proteomes" id="UP000031166">
    <property type="component" value="Unassembled WGS sequence"/>
</dbReference>
<dbReference type="GO" id="GO:0016020">
    <property type="term" value="C:membrane"/>
    <property type="evidence" value="ECO:0007669"/>
    <property type="project" value="UniProtKB-SubCell"/>
</dbReference>
<dbReference type="InterPro" id="IPR021860">
    <property type="entry name" value="Peptidase_S12_Pab87-rel_C"/>
</dbReference>
<dbReference type="Gene3D" id="3.40.710.10">
    <property type="entry name" value="DD-peptidase/beta-lactamase superfamily"/>
    <property type="match status" value="1"/>
</dbReference>
<feature type="chain" id="PRO_5002100457" evidence="3">
    <location>
        <begin position="36"/>
        <end position="459"/>
    </location>
</feature>
<dbReference type="PANTHER" id="PTHR46825">
    <property type="entry name" value="D-ALANYL-D-ALANINE-CARBOXYPEPTIDASE/ENDOPEPTIDASE AMPH"/>
    <property type="match status" value="1"/>
</dbReference>
<dbReference type="Pfam" id="PF00144">
    <property type="entry name" value="Beta-lactamase"/>
    <property type="match status" value="1"/>
</dbReference>
<dbReference type="InterPro" id="IPR050491">
    <property type="entry name" value="AmpC-like"/>
</dbReference>
<feature type="domain" description="Beta-lactamase-related" evidence="4">
    <location>
        <begin position="42"/>
        <end position="354"/>
    </location>
</feature>
<evidence type="ECO:0000259" key="4">
    <source>
        <dbReference type="Pfam" id="PF00144"/>
    </source>
</evidence>
<dbReference type="Pfam" id="PF11954">
    <property type="entry name" value="DUF3471"/>
    <property type="match status" value="1"/>
</dbReference>
<dbReference type="SUPFAM" id="SSF56601">
    <property type="entry name" value="beta-lactamase/transpeptidase-like"/>
    <property type="match status" value="1"/>
</dbReference>
<sequence>MPHSFLARRRSTLLLLAASALALTLSPLASRPAAAQDVARMDQVIRASSDADAFSGAVLVARDGRILLDQGYGLANREWNIPNDGDVKFRLGSLSKQFTAVAIMLLNQQGKLDLDAPIKTWLPDAPAAWDAITPRHLLSHTAGVPNFTAFSDFEAQKTRPATMSQLIARFRDRPLDFAPGSRFAYSNSGYVLLSAIIEAASGQTYADFVAANLFHPLGMSDSGYDRHDVILPRRASGYAPGADGVVNADYVDMSIPTGAGALYSTTHDLLKWEQGLFGGRLLNAQSMTALTTPVRNGYAMGLMVSEADGKRLVWHNGAIEGFNTYMAYDPGDRTAVIVLGNLNGEAPGKLAAALVTLARGGTVTLPSERRAVALSPEVLKAYEGVYNLAPTFALTISVVDGKLMAQATGQPAFALTAEAEDAFYLTAVDAQITFTRNAAGAVEGLVLHQGGRNMPAKRQ</sequence>
<evidence type="ECO:0000313" key="6">
    <source>
        <dbReference type="EMBL" id="KIC59704.1"/>
    </source>
</evidence>
<evidence type="ECO:0000259" key="5">
    <source>
        <dbReference type="Pfam" id="PF11954"/>
    </source>
</evidence>
<dbReference type="EMBL" id="JWSY01000005">
    <property type="protein sequence ID" value="KIC59704.1"/>
    <property type="molecule type" value="Genomic_DNA"/>
</dbReference>
<evidence type="ECO:0000256" key="2">
    <source>
        <dbReference type="ARBA" id="ARBA00023136"/>
    </source>
</evidence>
<dbReference type="PANTHER" id="PTHR46825:SF11">
    <property type="entry name" value="PENICILLIN-BINDING PROTEIN 4"/>
    <property type="match status" value="1"/>
</dbReference>
<feature type="signal peptide" evidence="3">
    <location>
        <begin position="1"/>
        <end position="35"/>
    </location>
</feature>
<evidence type="ECO:0000256" key="3">
    <source>
        <dbReference type="SAM" id="SignalP"/>
    </source>
</evidence>
<name>A0A0B4CER4_9CAUL</name>
<dbReference type="RefSeq" id="WP_039244698.1">
    <property type="nucleotide sequence ID" value="NZ_JWSY01000005.1"/>
</dbReference>
<dbReference type="InterPro" id="IPR001466">
    <property type="entry name" value="Beta-lactam-related"/>
</dbReference>
<keyword evidence="2" id="KW-0472">Membrane</keyword>
<evidence type="ECO:0000256" key="1">
    <source>
        <dbReference type="ARBA" id="ARBA00004370"/>
    </source>
</evidence>
<keyword evidence="3" id="KW-0732">Signal</keyword>
<dbReference type="PROSITE" id="PS51318">
    <property type="entry name" value="TAT"/>
    <property type="match status" value="1"/>
</dbReference>
<gene>
    <name evidence="6" type="ORF">RM53_04625</name>
</gene>
<dbReference type="STRING" id="172043.RM53_04625"/>
<dbReference type="InterPro" id="IPR012338">
    <property type="entry name" value="Beta-lactam/transpept-like"/>
</dbReference>
<accession>A0A0B4CER4</accession>
<reference evidence="6 7" key="1">
    <citation type="submission" date="2014-12" db="EMBL/GenBank/DDBJ databases">
        <title>Genome sequencing of Brevundimonas nasdae TPW30.</title>
        <authorList>
            <person name="Tan P.W."/>
            <person name="Chan K.-G."/>
        </authorList>
    </citation>
    <scope>NUCLEOTIDE SEQUENCE [LARGE SCALE GENOMIC DNA]</scope>
    <source>
        <strain evidence="6 7">TPW30</strain>
    </source>
</reference>
<comment type="caution">
    <text evidence="6">The sequence shown here is derived from an EMBL/GenBank/DDBJ whole genome shotgun (WGS) entry which is preliminary data.</text>
</comment>
<proteinExistence type="predicted"/>
<dbReference type="AlphaFoldDB" id="A0A0B4CER4"/>
<feature type="domain" description="Peptidase S12 Pab87-related C-terminal" evidence="5">
    <location>
        <begin position="369"/>
        <end position="448"/>
    </location>
</feature>
<evidence type="ECO:0000313" key="7">
    <source>
        <dbReference type="Proteomes" id="UP000031166"/>
    </source>
</evidence>
<dbReference type="InterPro" id="IPR006311">
    <property type="entry name" value="TAT_signal"/>
</dbReference>
<organism evidence="6 7">
    <name type="scientific">Brevundimonas nasdae</name>
    <dbReference type="NCBI Taxonomy" id="172043"/>
    <lineage>
        <taxon>Bacteria</taxon>
        <taxon>Pseudomonadati</taxon>
        <taxon>Pseudomonadota</taxon>
        <taxon>Alphaproteobacteria</taxon>
        <taxon>Caulobacterales</taxon>
        <taxon>Caulobacteraceae</taxon>
        <taxon>Brevundimonas</taxon>
    </lineage>
</organism>